<feature type="compositionally biased region" description="Basic residues" evidence="1">
    <location>
        <begin position="54"/>
        <end position="72"/>
    </location>
</feature>
<accession>A0A412DBK9</accession>
<gene>
    <name evidence="2" type="ORF">DWY65_16030</name>
</gene>
<protein>
    <submittedName>
        <fullName evidence="2">Uncharacterized protein</fullName>
    </submittedName>
</protein>
<reference evidence="2 3" key="1">
    <citation type="submission" date="2018-08" db="EMBL/GenBank/DDBJ databases">
        <title>A genome reference for cultivated species of the human gut microbiota.</title>
        <authorList>
            <person name="Zou Y."/>
            <person name="Xue W."/>
            <person name="Luo G."/>
        </authorList>
    </citation>
    <scope>NUCLEOTIDE SEQUENCE [LARGE SCALE GENOMIC DNA]</scope>
    <source>
        <strain evidence="2 3">AF26-20BH</strain>
    </source>
</reference>
<evidence type="ECO:0000313" key="2">
    <source>
        <dbReference type="EMBL" id="RGR07682.1"/>
    </source>
</evidence>
<evidence type="ECO:0000313" key="3">
    <source>
        <dbReference type="Proteomes" id="UP000283310"/>
    </source>
</evidence>
<name>A0A412DBK9_BACSE</name>
<feature type="compositionally biased region" description="Polar residues" evidence="1">
    <location>
        <begin position="86"/>
        <end position="98"/>
    </location>
</feature>
<organism evidence="2 3">
    <name type="scientific">Bacteroides stercoris</name>
    <dbReference type="NCBI Taxonomy" id="46506"/>
    <lineage>
        <taxon>Bacteria</taxon>
        <taxon>Pseudomonadati</taxon>
        <taxon>Bacteroidota</taxon>
        <taxon>Bacteroidia</taxon>
        <taxon>Bacteroidales</taxon>
        <taxon>Bacteroidaceae</taxon>
        <taxon>Bacteroides</taxon>
    </lineage>
</organism>
<comment type="caution">
    <text evidence="2">The sequence shown here is derived from an EMBL/GenBank/DDBJ whole genome shotgun (WGS) entry which is preliminary data.</text>
</comment>
<feature type="compositionally biased region" description="Basic and acidic residues" evidence="1">
    <location>
        <begin position="73"/>
        <end position="84"/>
    </location>
</feature>
<feature type="compositionally biased region" description="Polar residues" evidence="1">
    <location>
        <begin position="39"/>
        <end position="49"/>
    </location>
</feature>
<dbReference type="Proteomes" id="UP000283310">
    <property type="component" value="Unassembled WGS sequence"/>
</dbReference>
<sequence>MSDIRVSACSTPGSRHVRHPGLGTFDTRVSDTRKRLTGKMTQEGNNTETCNEKKYRKKNGRGKDTKKQRHSKRTDTEKRRKAADSLENTKQATTQQTC</sequence>
<feature type="region of interest" description="Disordered" evidence="1">
    <location>
        <begin position="1"/>
        <end position="98"/>
    </location>
</feature>
<proteinExistence type="predicted"/>
<dbReference type="AlphaFoldDB" id="A0A412DBK9"/>
<dbReference type="EMBL" id="QRTW01000054">
    <property type="protein sequence ID" value="RGR07682.1"/>
    <property type="molecule type" value="Genomic_DNA"/>
</dbReference>
<evidence type="ECO:0000256" key="1">
    <source>
        <dbReference type="SAM" id="MobiDB-lite"/>
    </source>
</evidence>